<proteinExistence type="predicted"/>
<sequence>MNTYKKIAILCLMVLSGLQGCKKDSATADDSAKLKVYSLEGIGNAAVKDAKCGIDLANGRLYSVVAGQQHQNEIDIAYGYMTTGDPSYYARCFLNLSYAGCFCGGSSYFSYGDQPNRQGYSSYSVLNATRIEAGSEQINFDQLAARGTKAALDEVFAAQPNSNGSVNEVTFADGADNLVVSHILFTTVKGKRGVIRIKPYVKNRQQNYHLQANEISIDVVVEP</sequence>
<reference evidence="2" key="1">
    <citation type="journal article" date="2019" name="Int. J. Syst. Evol. Microbiol.">
        <title>The Global Catalogue of Microorganisms (GCM) 10K type strain sequencing project: providing services to taxonomists for standard genome sequencing and annotation.</title>
        <authorList>
            <consortium name="The Broad Institute Genomics Platform"/>
            <consortium name="The Broad Institute Genome Sequencing Center for Infectious Disease"/>
            <person name="Wu L."/>
            <person name="Ma J."/>
        </authorList>
    </citation>
    <scope>NUCLEOTIDE SEQUENCE [LARGE SCALE GENOMIC DNA]</scope>
    <source>
        <strain evidence="2">CGMCC 1.15342</strain>
    </source>
</reference>
<organism evidence="1 2">
    <name type="scientific">Parapedobacter defluvii</name>
    <dbReference type="NCBI Taxonomy" id="2045106"/>
    <lineage>
        <taxon>Bacteria</taxon>
        <taxon>Pseudomonadati</taxon>
        <taxon>Bacteroidota</taxon>
        <taxon>Sphingobacteriia</taxon>
        <taxon>Sphingobacteriales</taxon>
        <taxon>Sphingobacteriaceae</taxon>
        <taxon>Parapedobacter</taxon>
    </lineage>
</organism>
<evidence type="ECO:0000313" key="1">
    <source>
        <dbReference type="EMBL" id="GGC14248.1"/>
    </source>
</evidence>
<accession>A0ABQ1KZB6</accession>
<keyword evidence="2" id="KW-1185">Reference proteome</keyword>
<evidence type="ECO:0008006" key="3">
    <source>
        <dbReference type="Google" id="ProtNLM"/>
    </source>
</evidence>
<comment type="caution">
    <text evidence="1">The sequence shown here is derived from an EMBL/GenBank/DDBJ whole genome shotgun (WGS) entry which is preliminary data.</text>
</comment>
<dbReference type="RefSeq" id="WP_188746574.1">
    <property type="nucleotide sequence ID" value="NZ_BMIK01000001.1"/>
</dbReference>
<protein>
    <recommendedName>
        <fullName evidence="3">Lipoprotein</fullName>
    </recommendedName>
</protein>
<evidence type="ECO:0000313" key="2">
    <source>
        <dbReference type="Proteomes" id="UP000597338"/>
    </source>
</evidence>
<dbReference type="EMBL" id="BMIK01000001">
    <property type="protein sequence ID" value="GGC14248.1"/>
    <property type="molecule type" value="Genomic_DNA"/>
</dbReference>
<dbReference type="PROSITE" id="PS51257">
    <property type="entry name" value="PROKAR_LIPOPROTEIN"/>
    <property type="match status" value="1"/>
</dbReference>
<name>A0ABQ1KZB6_9SPHI</name>
<gene>
    <name evidence="1" type="ORF">GCM10011386_02430</name>
</gene>
<dbReference type="Proteomes" id="UP000597338">
    <property type="component" value="Unassembled WGS sequence"/>
</dbReference>